<comment type="caution">
    <text evidence="2">The sequence shown here is derived from an EMBL/GenBank/DDBJ whole genome shotgun (WGS) entry which is preliminary data.</text>
</comment>
<feature type="region of interest" description="Disordered" evidence="1">
    <location>
        <begin position="1"/>
        <end position="51"/>
    </location>
</feature>
<dbReference type="AlphaFoldDB" id="A0A0C2MQF9"/>
<proteinExistence type="predicted"/>
<dbReference type="Proteomes" id="UP000031668">
    <property type="component" value="Unassembled WGS sequence"/>
</dbReference>
<name>A0A0C2MQF9_THEKT</name>
<evidence type="ECO:0000313" key="2">
    <source>
        <dbReference type="EMBL" id="KII63891.1"/>
    </source>
</evidence>
<evidence type="ECO:0000256" key="1">
    <source>
        <dbReference type="SAM" id="MobiDB-lite"/>
    </source>
</evidence>
<protein>
    <submittedName>
        <fullName evidence="2">Uncharacterized protein</fullName>
    </submittedName>
</protein>
<gene>
    <name evidence="2" type="ORF">RF11_05108</name>
</gene>
<accession>A0A0C2MQF9</accession>
<feature type="compositionally biased region" description="Polar residues" evidence="1">
    <location>
        <begin position="1"/>
        <end position="20"/>
    </location>
</feature>
<feature type="region of interest" description="Disordered" evidence="1">
    <location>
        <begin position="87"/>
        <end position="142"/>
    </location>
</feature>
<sequence length="142" mass="15617">MHSNESICSVTVTNRTSKNSPESEHIESPGPNQKKRSNDSPLYTIVGYDPAEPPMKLKFRLVKDNVEKPTIYIDRGTHSIQFTDHVPGLPYEYPNETAGGSAIKTEPGEQSQEARLNPTEDFSGDDSKPSTSSADEHSAEVL</sequence>
<keyword evidence="3" id="KW-1185">Reference proteome</keyword>
<organism evidence="2 3">
    <name type="scientific">Thelohanellus kitauei</name>
    <name type="common">Myxosporean</name>
    <dbReference type="NCBI Taxonomy" id="669202"/>
    <lineage>
        <taxon>Eukaryota</taxon>
        <taxon>Metazoa</taxon>
        <taxon>Cnidaria</taxon>
        <taxon>Myxozoa</taxon>
        <taxon>Myxosporea</taxon>
        <taxon>Bivalvulida</taxon>
        <taxon>Platysporina</taxon>
        <taxon>Myxobolidae</taxon>
        <taxon>Thelohanellus</taxon>
    </lineage>
</organism>
<reference evidence="2 3" key="1">
    <citation type="journal article" date="2014" name="Genome Biol. Evol.">
        <title>The genome of the myxosporean Thelohanellus kitauei shows adaptations to nutrient acquisition within its fish host.</title>
        <authorList>
            <person name="Yang Y."/>
            <person name="Xiong J."/>
            <person name="Zhou Z."/>
            <person name="Huo F."/>
            <person name="Miao W."/>
            <person name="Ran C."/>
            <person name="Liu Y."/>
            <person name="Zhang J."/>
            <person name="Feng J."/>
            <person name="Wang M."/>
            <person name="Wang M."/>
            <person name="Wang L."/>
            <person name="Yao B."/>
        </authorList>
    </citation>
    <scope>NUCLEOTIDE SEQUENCE [LARGE SCALE GENOMIC DNA]</scope>
    <source>
        <strain evidence="2">Wuqing</strain>
    </source>
</reference>
<dbReference type="EMBL" id="JWZT01004536">
    <property type="protein sequence ID" value="KII63891.1"/>
    <property type="molecule type" value="Genomic_DNA"/>
</dbReference>
<evidence type="ECO:0000313" key="3">
    <source>
        <dbReference type="Proteomes" id="UP000031668"/>
    </source>
</evidence>